<organism evidence="3 4">
    <name type="scientific">Dentipellis fragilis</name>
    <dbReference type="NCBI Taxonomy" id="205917"/>
    <lineage>
        <taxon>Eukaryota</taxon>
        <taxon>Fungi</taxon>
        <taxon>Dikarya</taxon>
        <taxon>Basidiomycota</taxon>
        <taxon>Agaricomycotina</taxon>
        <taxon>Agaricomycetes</taxon>
        <taxon>Russulales</taxon>
        <taxon>Hericiaceae</taxon>
        <taxon>Dentipellis</taxon>
    </lineage>
</organism>
<feature type="transmembrane region" description="Helical" evidence="2">
    <location>
        <begin position="288"/>
        <end position="310"/>
    </location>
</feature>
<feature type="transmembrane region" description="Helical" evidence="2">
    <location>
        <begin position="223"/>
        <end position="242"/>
    </location>
</feature>
<keyword evidence="2" id="KW-1133">Transmembrane helix</keyword>
<feature type="compositionally biased region" description="Basic and acidic residues" evidence="1">
    <location>
        <begin position="390"/>
        <end position="405"/>
    </location>
</feature>
<comment type="caution">
    <text evidence="3">The sequence shown here is derived from an EMBL/GenBank/DDBJ whole genome shotgun (WGS) entry which is preliminary data.</text>
</comment>
<feature type="transmembrane region" description="Helical" evidence="2">
    <location>
        <begin position="49"/>
        <end position="67"/>
    </location>
</feature>
<evidence type="ECO:0000256" key="2">
    <source>
        <dbReference type="SAM" id="Phobius"/>
    </source>
</evidence>
<feature type="transmembrane region" description="Helical" evidence="2">
    <location>
        <begin position="101"/>
        <end position="123"/>
    </location>
</feature>
<reference evidence="3 4" key="1">
    <citation type="submission" date="2019-02" db="EMBL/GenBank/DDBJ databases">
        <title>Genome sequencing of the rare red list fungi Dentipellis fragilis.</title>
        <authorList>
            <person name="Buettner E."/>
            <person name="Kellner H."/>
        </authorList>
    </citation>
    <scope>NUCLEOTIDE SEQUENCE [LARGE SCALE GENOMIC DNA]</scope>
    <source>
        <strain evidence="3 4">DSM 105465</strain>
    </source>
</reference>
<dbReference type="Proteomes" id="UP000298327">
    <property type="component" value="Unassembled WGS sequence"/>
</dbReference>
<gene>
    <name evidence="3" type="ORF">EVG20_g5468</name>
</gene>
<sequence length="405" mass="44224">MCGEKYFAITISNLWVVSVLFGLYVALFGGSIYVLVYRQPNAYHMGVSIALFLLITSYMGITLATVLTEPSITSSSSIVDGSTLVPCISGSSERLHEALTFYPLNIAMAVTTTCMCVIADGVLIYRCVVLWPRRLGQWIGVFLGVLLLAETGVWKSRNLESTMLKWPPTMLTAVGLVESYYIAQVYYLEKQISVSNETTPPPRWFEMANNLSKFGTANNYLELAVNVLATILIASRIWYLAHQLEKTLGQGLTVRYRAAISIIVESGSLITASQIVMTCIDVVNSVQIYGNLISDISIMLLVIAPTLIIVRVGMGKGFDDVVETANQHHASEGVRETQIRSIRFAEHRTTTTDASHLASLGAIISNAGPESDSDARSADSGSEQSNVLGRAEETKVEKEVNLSMV</sequence>
<name>A0A4Y9YVL2_9AGAM</name>
<accession>A0A4Y9YVL2</accession>
<proteinExistence type="predicted"/>
<feature type="region of interest" description="Disordered" evidence="1">
    <location>
        <begin position="368"/>
        <end position="405"/>
    </location>
</feature>
<keyword evidence="2" id="KW-0472">Membrane</keyword>
<dbReference type="AlphaFoldDB" id="A0A4Y9YVL2"/>
<evidence type="ECO:0000313" key="3">
    <source>
        <dbReference type="EMBL" id="TFY65621.1"/>
    </source>
</evidence>
<dbReference type="OrthoDB" id="3354175at2759"/>
<keyword evidence="2" id="KW-0812">Transmembrane</keyword>
<dbReference type="EMBL" id="SEOQ01000324">
    <property type="protein sequence ID" value="TFY65621.1"/>
    <property type="molecule type" value="Genomic_DNA"/>
</dbReference>
<keyword evidence="4" id="KW-1185">Reference proteome</keyword>
<feature type="transmembrane region" description="Helical" evidence="2">
    <location>
        <begin position="14"/>
        <end position="37"/>
    </location>
</feature>
<evidence type="ECO:0000313" key="4">
    <source>
        <dbReference type="Proteomes" id="UP000298327"/>
    </source>
</evidence>
<feature type="transmembrane region" description="Helical" evidence="2">
    <location>
        <begin position="135"/>
        <end position="154"/>
    </location>
</feature>
<protein>
    <submittedName>
        <fullName evidence="3">Uncharacterized protein</fullName>
    </submittedName>
</protein>
<feature type="transmembrane region" description="Helical" evidence="2">
    <location>
        <begin position="254"/>
        <end position="276"/>
    </location>
</feature>
<evidence type="ECO:0000256" key="1">
    <source>
        <dbReference type="SAM" id="MobiDB-lite"/>
    </source>
</evidence>